<dbReference type="AlphaFoldDB" id="A0A024T7V5"/>
<protein>
    <submittedName>
        <fullName evidence="1">Uncharacterized protein</fullName>
    </submittedName>
</protein>
<gene>
    <name evidence="1" type="ORF">H310_15235</name>
</gene>
<evidence type="ECO:0000313" key="1">
    <source>
        <dbReference type="EMBL" id="ETV89924.1"/>
    </source>
</evidence>
<reference evidence="1" key="1">
    <citation type="submission" date="2013-12" db="EMBL/GenBank/DDBJ databases">
        <title>The Genome Sequence of Aphanomyces invadans NJM9701.</title>
        <authorList>
            <consortium name="The Broad Institute Genomics Platform"/>
            <person name="Russ C."/>
            <person name="Tyler B."/>
            <person name="van West P."/>
            <person name="Dieguez-Uribeondo J."/>
            <person name="Young S.K."/>
            <person name="Zeng Q."/>
            <person name="Gargeya S."/>
            <person name="Fitzgerald M."/>
            <person name="Abouelleil A."/>
            <person name="Alvarado L."/>
            <person name="Chapman S.B."/>
            <person name="Gainer-Dewar J."/>
            <person name="Goldberg J."/>
            <person name="Griggs A."/>
            <person name="Gujja S."/>
            <person name="Hansen M."/>
            <person name="Howarth C."/>
            <person name="Imamovic A."/>
            <person name="Ireland A."/>
            <person name="Larimer J."/>
            <person name="McCowan C."/>
            <person name="Murphy C."/>
            <person name="Pearson M."/>
            <person name="Poon T.W."/>
            <person name="Priest M."/>
            <person name="Roberts A."/>
            <person name="Saif S."/>
            <person name="Shea T."/>
            <person name="Sykes S."/>
            <person name="Wortman J."/>
            <person name="Nusbaum C."/>
            <person name="Birren B."/>
        </authorList>
    </citation>
    <scope>NUCLEOTIDE SEQUENCE [LARGE SCALE GENOMIC DNA]</scope>
    <source>
        <strain evidence="1">NJM9701</strain>
    </source>
</reference>
<dbReference type="EMBL" id="KI914192">
    <property type="protein sequence ID" value="ETV89924.1"/>
    <property type="molecule type" value="Genomic_DNA"/>
</dbReference>
<dbReference type="VEuPathDB" id="FungiDB:H310_15235"/>
<organism evidence="1">
    <name type="scientific">Aphanomyces invadans</name>
    <dbReference type="NCBI Taxonomy" id="157072"/>
    <lineage>
        <taxon>Eukaryota</taxon>
        <taxon>Sar</taxon>
        <taxon>Stramenopiles</taxon>
        <taxon>Oomycota</taxon>
        <taxon>Saprolegniomycetes</taxon>
        <taxon>Saprolegniales</taxon>
        <taxon>Verrucalvaceae</taxon>
        <taxon>Aphanomyces</taxon>
    </lineage>
</organism>
<name>A0A024T7V5_9STRA</name>
<dbReference type="RefSeq" id="XP_008881444.1">
    <property type="nucleotide sequence ID" value="XM_008883222.1"/>
</dbReference>
<proteinExistence type="predicted"/>
<dbReference type="GeneID" id="20092285"/>
<sequence length="31" mass="3573">MSSISLNFSKTYNAAFPLVGKTYELKIHRKK</sequence>
<accession>A0A024T7V5</accession>